<keyword evidence="2" id="KW-0472">Membrane</keyword>
<feature type="transmembrane region" description="Helical" evidence="2">
    <location>
        <begin position="136"/>
        <end position="160"/>
    </location>
</feature>
<dbReference type="Proteomes" id="UP000007076">
    <property type="component" value="Chromosome"/>
</dbReference>
<keyword evidence="2" id="KW-1133">Transmembrane helix</keyword>
<feature type="compositionally biased region" description="Low complexity" evidence="1">
    <location>
        <begin position="37"/>
        <end position="46"/>
    </location>
</feature>
<feature type="region of interest" description="Disordered" evidence="1">
    <location>
        <begin position="1"/>
        <end position="128"/>
    </location>
</feature>
<sequence>MGEDQMSTPPPPGSYGQPNPYGPPGQQQPPPYGGPSGYAQPAPAYGQPSGYGTPPPAYGQQPPASGYAQPAPAPGYEQQPGWGQQPPGYGQQPPAYGQQPAPYGQPPTGDGQLPAWGQAPPQAPAKRVSTGARVRGAALGVGILVVVFGGLWGLGALFGAGDKGPSVGDCLNGGHKKVSCSASDASWKVVGRKTSLITSYHCGEEFPGSTPYDGQYRVKKHTTKYRLCLNPLKGAPAPAVGKH</sequence>
<gene>
    <name evidence="3" type="ordered locus">KSE_39010</name>
</gene>
<dbReference type="AlphaFoldDB" id="E4MZC3"/>
<dbReference type="KEGG" id="ksk:KSE_39010"/>
<dbReference type="eggNOG" id="COG1716">
    <property type="taxonomic scope" value="Bacteria"/>
</dbReference>
<dbReference type="STRING" id="452652.KSE_39010"/>
<proteinExistence type="predicted"/>
<evidence type="ECO:0000256" key="1">
    <source>
        <dbReference type="SAM" id="MobiDB-lite"/>
    </source>
</evidence>
<dbReference type="PATRIC" id="fig|452652.3.peg.3895"/>
<keyword evidence="4" id="KW-1185">Reference proteome</keyword>
<evidence type="ECO:0000256" key="2">
    <source>
        <dbReference type="SAM" id="Phobius"/>
    </source>
</evidence>
<feature type="compositionally biased region" description="Low complexity" evidence="1">
    <location>
        <begin position="74"/>
        <end position="102"/>
    </location>
</feature>
<feature type="compositionally biased region" description="Pro residues" evidence="1">
    <location>
        <begin position="20"/>
        <end position="33"/>
    </location>
</feature>
<keyword evidence="2" id="KW-0812">Transmembrane</keyword>
<evidence type="ECO:0000313" key="4">
    <source>
        <dbReference type="Proteomes" id="UP000007076"/>
    </source>
</evidence>
<reference evidence="3 4" key="1">
    <citation type="journal article" date="2010" name="DNA Res.">
        <title>Genome sequence of Kitasatospora setae NBRC 14216T: an evolutionary snapshot of the family Streptomycetaceae.</title>
        <authorList>
            <person name="Ichikawa N."/>
            <person name="Oguchi A."/>
            <person name="Ikeda H."/>
            <person name="Ishikawa J."/>
            <person name="Kitani S."/>
            <person name="Watanabe Y."/>
            <person name="Nakamura S."/>
            <person name="Katano Y."/>
            <person name="Kishi E."/>
            <person name="Sasagawa M."/>
            <person name="Ankai A."/>
            <person name="Fukui S."/>
            <person name="Hashimoto Y."/>
            <person name="Kamata S."/>
            <person name="Otoguro M."/>
            <person name="Tanikawa S."/>
            <person name="Nihira T."/>
            <person name="Horinouchi S."/>
            <person name="Ohnishi Y."/>
            <person name="Hayakawa M."/>
            <person name="Kuzuyama T."/>
            <person name="Arisawa A."/>
            <person name="Nomoto F."/>
            <person name="Miura H."/>
            <person name="Takahashi Y."/>
            <person name="Fujita N."/>
        </authorList>
    </citation>
    <scope>NUCLEOTIDE SEQUENCE [LARGE SCALE GENOMIC DNA]</scope>
    <source>
        <strain evidence="4">ATCC 33774 / DSM 43861 / JCM 3304 / KCC A-0304 / NBRC 14216 / KM-6054</strain>
    </source>
</reference>
<name>E4MZC3_KITSK</name>
<dbReference type="HOGENOM" id="CLU_1141383_0_0_11"/>
<dbReference type="EMBL" id="AP010968">
    <property type="protein sequence ID" value="BAJ29697.1"/>
    <property type="molecule type" value="Genomic_DNA"/>
</dbReference>
<evidence type="ECO:0000313" key="3">
    <source>
        <dbReference type="EMBL" id="BAJ29697.1"/>
    </source>
</evidence>
<accession>E4MZC3</accession>
<organism evidence="3 4">
    <name type="scientific">Kitasatospora setae (strain ATCC 33774 / DSM 43861 / JCM 3304 / KCC A-0304 / NBRC 14216 / KM-6054)</name>
    <name type="common">Streptomyces setae</name>
    <dbReference type="NCBI Taxonomy" id="452652"/>
    <lineage>
        <taxon>Bacteria</taxon>
        <taxon>Bacillati</taxon>
        <taxon>Actinomycetota</taxon>
        <taxon>Actinomycetes</taxon>
        <taxon>Kitasatosporales</taxon>
        <taxon>Streptomycetaceae</taxon>
        <taxon>Kitasatospora</taxon>
    </lineage>
</organism>
<protein>
    <submittedName>
        <fullName evidence="3">Uncharacterized protein</fullName>
    </submittedName>
</protein>